<evidence type="ECO:0000313" key="3">
    <source>
        <dbReference type="EMBL" id="WXB14010.1"/>
    </source>
</evidence>
<protein>
    <submittedName>
        <fullName evidence="3">Type II toxin-antitoxin system HicB family antitoxin</fullName>
    </submittedName>
</protein>
<keyword evidence="4" id="KW-1185">Reference proteome</keyword>
<proteinExistence type="predicted"/>
<feature type="coiled-coil region" evidence="1">
    <location>
        <begin position="36"/>
        <end position="93"/>
    </location>
</feature>
<gene>
    <name evidence="3" type="ORF">LZC94_40045</name>
</gene>
<feature type="compositionally biased region" description="Basic residues" evidence="2">
    <location>
        <begin position="148"/>
        <end position="158"/>
    </location>
</feature>
<accession>A0ABZ2LY04</accession>
<feature type="region of interest" description="Disordered" evidence="2">
    <location>
        <begin position="123"/>
        <end position="158"/>
    </location>
</feature>
<dbReference type="Gene3D" id="3.30.160.250">
    <property type="match status" value="1"/>
</dbReference>
<dbReference type="Proteomes" id="UP001370348">
    <property type="component" value="Chromosome"/>
</dbReference>
<organism evidence="3 4">
    <name type="scientific">Pendulispora albinea</name>
    <dbReference type="NCBI Taxonomy" id="2741071"/>
    <lineage>
        <taxon>Bacteria</taxon>
        <taxon>Pseudomonadati</taxon>
        <taxon>Myxococcota</taxon>
        <taxon>Myxococcia</taxon>
        <taxon>Myxococcales</taxon>
        <taxon>Sorangiineae</taxon>
        <taxon>Pendulisporaceae</taxon>
        <taxon>Pendulispora</taxon>
    </lineage>
</organism>
<dbReference type="InterPro" id="IPR035069">
    <property type="entry name" value="TTHA1013/TTHA0281-like"/>
</dbReference>
<sequence length="158" mass="17919">MKKSKTYKVRYDLDERGWWVASVVGVPGCHTQGRTIEQARERIREALSLFDEHADTAKLVDKVSLSVRARKALDDLAEQVVRTFNEQERLRQAQREAALMLTKEVKLSLRDAGELLGLSRERVRQVTSAKTGAEPRATRSPRAGYSTRGRKVAPHAHR</sequence>
<dbReference type="SUPFAM" id="SSF143100">
    <property type="entry name" value="TTHA1013/TTHA0281-like"/>
    <property type="match status" value="1"/>
</dbReference>
<evidence type="ECO:0000313" key="4">
    <source>
        <dbReference type="Proteomes" id="UP001370348"/>
    </source>
</evidence>
<keyword evidence="1" id="KW-0175">Coiled coil</keyword>
<dbReference type="EMBL" id="CP089984">
    <property type="protein sequence ID" value="WXB14010.1"/>
    <property type="molecule type" value="Genomic_DNA"/>
</dbReference>
<evidence type="ECO:0000256" key="2">
    <source>
        <dbReference type="SAM" id="MobiDB-lite"/>
    </source>
</evidence>
<name>A0ABZ2LY04_9BACT</name>
<reference evidence="3 4" key="1">
    <citation type="submission" date="2021-12" db="EMBL/GenBank/DDBJ databases">
        <title>Discovery of the Pendulisporaceae a myxobacterial family with distinct sporulation behavior and unique specialized metabolism.</title>
        <authorList>
            <person name="Garcia R."/>
            <person name="Popoff A."/>
            <person name="Bader C.D."/>
            <person name="Loehr J."/>
            <person name="Walesch S."/>
            <person name="Walt C."/>
            <person name="Boldt J."/>
            <person name="Bunk B."/>
            <person name="Haeckl F.J.F.P.J."/>
            <person name="Gunesch A.P."/>
            <person name="Birkelbach J."/>
            <person name="Nuebel U."/>
            <person name="Pietschmann T."/>
            <person name="Bach T."/>
            <person name="Mueller R."/>
        </authorList>
    </citation>
    <scope>NUCLEOTIDE SEQUENCE [LARGE SCALE GENOMIC DNA]</scope>
    <source>
        <strain evidence="3 4">MSr11954</strain>
    </source>
</reference>
<dbReference type="RefSeq" id="WP_394823625.1">
    <property type="nucleotide sequence ID" value="NZ_CP089984.1"/>
</dbReference>
<evidence type="ECO:0000256" key="1">
    <source>
        <dbReference type="SAM" id="Coils"/>
    </source>
</evidence>
<dbReference type="PANTHER" id="PTHR34504">
    <property type="entry name" value="ANTITOXIN HICB"/>
    <property type="match status" value="1"/>
</dbReference>
<dbReference type="PANTHER" id="PTHR34504:SF2">
    <property type="entry name" value="UPF0150 PROTEIN SSL0259"/>
    <property type="match status" value="1"/>
</dbReference>
<dbReference type="InterPro" id="IPR051404">
    <property type="entry name" value="TA_system_antitoxin"/>
</dbReference>